<keyword evidence="8" id="KW-1133">Transmembrane helix</keyword>
<evidence type="ECO:0008006" key="15">
    <source>
        <dbReference type="Google" id="ProtNLM"/>
    </source>
</evidence>
<dbReference type="GO" id="GO:0005886">
    <property type="term" value="C:plasma membrane"/>
    <property type="evidence" value="ECO:0007669"/>
    <property type="project" value="UniProtKB-SubCell"/>
</dbReference>
<evidence type="ECO:0000256" key="12">
    <source>
        <dbReference type="SAM" id="SignalP"/>
    </source>
</evidence>
<keyword evidence="7" id="KW-0677">Repeat</keyword>
<feature type="signal peptide" evidence="12">
    <location>
        <begin position="1"/>
        <end position="26"/>
    </location>
</feature>
<evidence type="ECO:0000313" key="13">
    <source>
        <dbReference type="EMBL" id="CAG7880487.1"/>
    </source>
</evidence>
<dbReference type="PANTHER" id="PTHR27000:SF787">
    <property type="entry name" value="RECEPTOR-LIKE PROTEIN 39"/>
    <property type="match status" value="1"/>
</dbReference>
<dbReference type="Pfam" id="PF13855">
    <property type="entry name" value="LRR_8"/>
    <property type="match status" value="2"/>
</dbReference>
<keyword evidence="11" id="KW-0325">Glycoprotein</keyword>
<feature type="chain" id="PRO_5039801880" description="Leucine-rich repeat-containing N-terminal plant-type domain-containing protein" evidence="12">
    <location>
        <begin position="27"/>
        <end position="1536"/>
    </location>
</feature>
<name>A0A3P5ZIF6_BRACM</name>
<proteinExistence type="inferred from homology"/>
<dbReference type="Pfam" id="PF00560">
    <property type="entry name" value="LRR_1"/>
    <property type="match status" value="12"/>
</dbReference>
<protein>
    <recommendedName>
        <fullName evidence="15">Leucine-rich repeat-containing N-terminal plant-type domain-containing protein</fullName>
    </recommendedName>
</protein>
<evidence type="ECO:0000256" key="5">
    <source>
        <dbReference type="ARBA" id="ARBA00022692"/>
    </source>
</evidence>
<comment type="subcellular location">
    <subcellularLocation>
        <location evidence="1">Cell membrane</location>
        <topology evidence="1">Single-pass type I membrane protein</topology>
    </subcellularLocation>
</comment>
<dbReference type="FunFam" id="3.80.10.10:FF:002352">
    <property type="entry name" value="Receptor like protein 28"/>
    <property type="match status" value="2"/>
</dbReference>
<evidence type="ECO:0000256" key="10">
    <source>
        <dbReference type="ARBA" id="ARBA00023170"/>
    </source>
</evidence>
<dbReference type="InterPro" id="IPR032675">
    <property type="entry name" value="LRR_dom_sf"/>
</dbReference>
<accession>A0A3P5ZIF6</accession>
<reference evidence="14" key="1">
    <citation type="submission" date="2018-11" db="EMBL/GenBank/DDBJ databases">
        <authorList>
            <consortium name="Genoscope - CEA"/>
            <person name="William W."/>
        </authorList>
    </citation>
    <scope>NUCLEOTIDE SEQUENCE</scope>
</reference>
<keyword evidence="4" id="KW-0433">Leucine-rich repeat</keyword>
<dbReference type="FunFam" id="3.80.10.10:FF:000111">
    <property type="entry name" value="LRR receptor-like serine/threonine-protein kinase ERECTA"/>
    <property type="match status" value="2"/>
</dbReference>
<dbReference type="EMBL" id="LR031572">
    <property type="protein sequence ID" value="VDC79882.1"/>
    <property type="molecule type" value="Genomic_DNA"/>
</dbReference>
<dbReference type="InterPro" id="IPR003591">
    <property type="entry name" value="Leu-rich_rpt_typical-subtyp"/>
</dbReference>
<dbReference type="PRINTS" id="PR00019">
    <property type="entry name" value="LEURICHRPT"/>
</dbReference>
<dbReference type="FunFam" id="3.80.10.10:FF:000095">
    <property type="entry name" value="LRR receptor-like serine/threonine-protein kinase GSO1"/>
    <property type="match status" value="2"/>
</dbReference>
<keyword evidence="9" id="KW-0472">Membrane</keyword>
<evidence type="ECO:0000256" key="9">
    <source>
        <dbReference type="ARBA" id="ARBA00023136"/>
    </source>
</evidence>
<evidence type="ECO:0000256" key="4">
    <source>
        <dbReference type="ARBA" id="ARBA00022614"/>
    </source>
</evidence>
<evidence type="ECO:0000313" key="14">
    <source>
        <dbReference type="EMBL" id="VDC79882.1"/>
    </source>
</evidence>
<dbReference type="InterPro" id="IPR001611">
    <property type="entry name" value="Leu-rich_rpt"/>
</dbReference>
<keyword evidence="3" id="KW-1003">Cell membrane</keyword>
<dbReference type="PROSITE" id="PS51450">
    <property type="entry name" value="LRR"/>
    <property type="match status" value="1"/>
</dbReference>
<dbReference type="Gramene" id="A03p18300.2_BraZ1">
    <property type="protein sequence ID" value="A03p18300.2_BraZ1.CDS"/>
    <property type="gene ID" value="A03g18300.2_BraZ1"/>
</dbReference>
<evidence type="ECO:0000256" key="2">
    <source>
        <dbReference type="ARBA" id="ARBA00009592"/>
    </source>
</evidence>
<dbReference type="PANTHER" id="PTHR27000">
    <property type="entry name" value="LEUCINE-RICH REPEAT RECEPTOR-LIKE PROTEIN KINASE FAMILY PROTEIN-RELATED"/>
    <property type="match status" value="1"/>
</dbReference>
<dbReference type="Pfam" id="PF13516">
    <property type="entry name" value="LRR_6"/>
    <property type="match status" value="1"/>
</dbReference>
<evidence type="ECO:0000256" key="6">
    <source>
        <dbReference type="ARBA" id="ARBA00022729"/>
    </source>
</evidence>
<evidence type="ECO:0000256" key="7">
    <source>
        <dbReference type="ARBA" id="ARBA00022737"/>
    </source>
</evidence>
<keyword evidence="10" id="KW-0675">Receptor</keyword>
<keyword evidence="6 12" id="KW-0732">Signal</keyword>
<gene>
    <name evidence="14" type="ORF">BRAA03T11100Z</name>
    <name evidence="13" type="ORF">BRAPAZ1V2_A03P18300.2</name>
</gene>
<sequence>MSLSRLHSCFVSIFLLFASHVLMMNALVCRPDQIQALMQFKNEFESNGCNRSEYLNGVRCDNATGAVTKLQLPSGCFTGILKPNSSLFGFNHLRYLNLSHNNFTSSSLPSEFSNLNKLEVLSLSFNGFIGQVPSSISNLIHLTHLNISHNEFTGSFTLVRNLTKLSFLDLSFNKFSGAIPSDILFTMPFLTHLDLKKNSFTGTIKVPNSPSSSRLVFLSLGQNQFKGQILKPISKLINLSHLDVSSVNTTYPIDLNIFSPLKSLLVLYVSRNSLLPSSLNSSDISLHLESLVMRGCGITEFPTIIKTLQNLQYIDLSSNKIKGKVPEWLWKLPRLFQVNLVNNFFTDLEGSSEVFVNSSVQLLDIAYNSMTGSFPIPPRNIIYLSAWNNSFTGNLPLQICNRSSLVVFDLSYNKFTGPIPQCLSKLPIVNLRKNYLEGSIPDEFYSGALTQTLDVGFNRLTGKLPRSLRNCSFLRFLSVDNNKIEDTFPFWLKALPNLQVFTLRSNRFFGQLSPPDQAPLAFPELRILELSDNRFTGNLSPSYFVNWKSSLFKTDEDGRMYMGDYKHAYFGYEDTMDLQYKGLFMEQGKVLTSYSTIDFSGNKLEGQIPESIGLLKALIALNLSNNAFTGHIPLSLANVTELESLDLSRNQLSGTIPRELGRLSFLSYVSVAHNQLKGEIPQGPQFSGQAESSFEGNAGLCGLPLPKSCFAPPTEQPKEEDEEEEEGVLNWKAVVIGYGPGLLFGLVMSHVIATYKLKCFLTMIHALTCRPDQIQALMKFKNEFESPGCDRSDYLNGVQCDNATGAVTKLQLPSGCFTGILKHNSSLFELRHLRYLNLSHSNFTSSSLPSEFSNLNRLEVLSLASSSFTGQVPSSFSKLISLTHLNLSHNGLTGSFPLVRTLTNLSVLDLSDNQFSGAIPSDLLLTLPFLSHLSLRKNHLNGYIEVPNSSSPSSRLVYLSLGENQFEGNILKPISNLINLEYLELSSLNISYPIDLNIFSSLKALLILHISKNRLLPLTSDSDIPLSLESLALSGCGIIEFPNMLKTLKNLHHIDISNNRIKGKVPEWLWKFPRLSIVNLVNNSFTGLEGSSEVLLNSSVQLLDIAYNSITGDFPTPPLNIIYLSAWNNSFTGNIPLQVCERSSLRVLDLSYNNFTGPIPQCLSNLKIVNLRKNNLEGSIPDEFYTGSLTQTLDVGFNRLTGKLPRSLLNCSFLKFLSVDNNSIEDKFPFWLKALPNLKVFTLRSNRFFGQLSPPNQGPLAFPELRILELSDNSFTGSLPSSFFVNWKASSLKRNEDGRIYMGDYKNAYYSYVDTLDLQYKGLFMEQGNVLTSYSTIDFSGNKLEGQIPESIGLLKALIALNLSNNAFTGHIPLSLANVSELESLDLSRNQLAGSIPRELGSLSFLAYVSVAHNQLKGEIPQGPQFSGQAESSFEGNDGLCGLPLQGSCFEPPTKQPKEEEEEEGVLNWKAVVIAYGPGLLFGLLIGHVIASYKPKWYVEIVGPDKHKEVDSVSLCMSLDSRCDSFNNKNSVESNM</sequence>
<dbReference type="Gene3D" id="3.80.10.10">
    <property type="entry name" value="Ribonuclease Inhibitor"/>
    <property type="match status" value="6"/>
</dbReference>
<dbReference type="SUPFAM" id="SSF52058">
    <property type="entry name" value="L domain-like"/>
    <property type="match status" value="5"/>
</dbReference>
<evidence type="ECO:0000256" key="3">
    <source>
        <dbReference type="ARBA" id="ARBA00022475"/>
    </source>
</evidence>
<dbReference type="SMART" id="SM00365">
    <property type="entry name" value="LRR_SD22"/>
    <property type="match status" value="8"/>
</dbReference>
<dbReference type="SMART" id="SM00369">
    <property type="entry name" value="LRR_TYP"/>
    <property type="match status" value="13"/>
</dbReference>
<organism evidence="14">
    <name type="scientific">Brassica campestris</name>
    <name type="common">Field mustard</name>
    <dbReference type="NCBI Taxonomy" id="3711"/>
    <lineage>
        <taxon>Eukaryota</taxon>
        <taxon>Viridiplantae</taxon>
        <taxon>Streptophyta</taxon>
        <taxon>Embryophyta</taxon>
        <taxon>Tracheophyta</taxon>
        <taxon>Spermatophyta</taxon>
        <taxon>Magnoliopsida</taxon>
        <taxon>eudicotyledons</taxon>
        <taxon>Gunneridae</taxon>
        <taxon>Pentapetalae</taxon>
        <taxon>rosids</taxon>
        <taxon>malvids</taxon>
        <taxon>Brassicales</taxon>
        <taxon>Brassicaceae</taxon>
        <taxon>Brassiceae</taxon>
        <taxon>Brassica</taxon>
    </lineage>
</organism>
<dbReference type="EMBL" id="LS974619">
    <property type="protein sequence ID" value="CAG7880487.1"/>
    <property type="molecule type" value="Genomic_DNA"/>
</dbReference>
<evidence type="ECO:0000256" key="1">
    <source>
        <dbReference type="ARBA" id="ARBA00004251"/>
    </source>
</evidence>
<keyword evidence="5" id="KW-0812">Transmembrane</keyword>
<dbReference type="Proteomes" id="UP000694005">
    <property type="component" value="Chromosome A03"/>
</dbReference>
<evidence type="ECO:0000256" key="11">
    <source>
        <dbReference type="ARBA" id="ARBA00023180"/>
    </source>
</evidence>
<evidence type="ECO:0000256" key="8">
    <source>
        <dbReference type="ARBA" id="ARBA00022989"/>
    </source>
</evidence>
<comment type="similarity">
    <text evidence="2">Belongs to the RLP family.</text>
</comment>